<evidence type="ECO:0000256" key="9">
    <source>
        <dbReference type="ARBA" id="ARBA00022842"/>
    </source>
</evidence>
<dbReference type="EMBL" id="LIAE01006457">
    <property type="protein sequence ID" value="PAV89363.1"/>
    <property type="molecule type" value="Genomic_DNA"/>
</dbReference>
<dbReference type="SUPFAM" id="SSF56112">
    <property type="entry name" value="Protein kinase-like (PK-like)"/>
    <property type="match status" value="1"/>
</dbReference>
<dbReference type="PANTHER" id="PTHR45723">
    <property type="entry name" value="SERINE/THREONINE-PROTEIN KINASE RIO1"/>
    <property type="match status" value="1"/>
</dbReference>
<dbReference type="InterPro" id="IPR000687">
    <property type="entry name" value="RIO_kinase"/>
</dbReference>
<keyword evidence="8" id="KW-0067">ATP-binding</keyword>
<evidence type="ECO:0000256" key="6">
    <source>
        <dbReference type="ARBA" id="ARBA00022741"/>
    </source>
</evidence>
<feature type="compositionally biased region" description="Polar residues" evidence="12">
    <location>
        <begin position="70"/>
        <end position="79"/>
    </location>
</feature>
<evidence type="ECO:0000256" key="1">
    <source>
        <dbReference type="ARBA" id="ARBA00009196"/>
    </source>
</evidence>
<feature type="compositionally biased region" description="Polar residues" evidence="12">
    <location>
        <begin position="108"/>
        <end position="129"/>
    </location>
</feature>
<reference evidence="14 15" key="1">
    <citation type="journal article" date="2017" name="Curr. Biol.">
        <title>Genome architecture and evolution of a unichromosomal asexual nematode.</title>
        <authorList>
            <person name="Fradin H."/>
            <person name="Zegar C."/>
            <person name="Gutwein M."/>
            <person name="Lucas J."/>
            <person name="Kovtun M."/>
            <person name="Corcoran D."/>
            <person name="Baugh L.R."/>
            <person name="Kiontke K."/>
            <person name="Gunsalus K."/>
            <person name="Fitch D.H."/>
            <person name="Piano F."/>
        </authorList>
    </citation>
    <scope>NUCLEOTIDE SEQUENCE [LARGE SCALE GENOMIC DNA]</scope>
    <source>
        <strain evidence="14">PF1309</strain>
    </source>
</reference>
<sequence>VKPRRPITEETATRRGRSISMAGNTSAWGRTNVWGNKSEEAVEPIVSFIDIMSEDLAQSLTEEEEKLVAGTSNQTQAASTPEAAMTDEEYARMLQREYDREFDISVTMEQQQQTQNTSGGKKGNSSFTLTPDRYYPKTAQESDDSDEDNDDEIRQLATDLLYAKLEKKTAVEQSGLSEEKGVTKHNPILAARRNADKTLNDTVNLKTGDMVSEEVSNRVFNTLRSFAKAETKRQHRLKDKEEKATMETSMDAKTRLELFKFINLGLIDSVEGIISTGKESAVLHAVLNENESTPDKKSHYAIKVYKTSLNEFKNRSEYVKDDFRFKNPRRVLKIWAEKEYMNLMRMHRFNLPCPVPVKLKRHLLVMSLIGDEEGDAAPRLKNVDWDFFTEEEIQDIYKQTESIMCRLFQDCQLVHGDLSEFNLLLCDGKVFVIDVSQAMDLSHPRNLHFLTRDIENVLNFFSRINAPTLPTAVALFNLITQLEMNEAEDLMLQVEAFSEENRTVDLRKNKSKPADMEWQIYNKEKIRGTSPGRDYN</sequence>
<keyword evidence="5" id="KW-0479">Metal-binding</keyword>
<organism evidence="14 15">
    <name type="scientific">Diploscapter pachys</name>
    <dbReference type="NCBI Taxonomy" id="2018661"/>
    <lineage>
        <taxon>Eukaryota</taxon>
        <taxon>Metazoa</taxon>
        <taxon>Ecdysozoa</taxon>
        <taxon>Nematoda</taxon>
        <taxon>Chromadorea</taxon>
        <taxon>Rhabditida</taxon>
        <taxon>Rhabditina</taxon>
        <taxon>Rhabditomorpha</taxon>
        <taxon>Rhabditoidea</taxon>
        <taxon>Rhabditidae</taxon>
        <taxon>Diploscapter</taxon>
    </lineage>
</organism>
<dbReference type="STRING" id="2018661.A0A2A2LT39"/>
<name>A0A2A2LT39_9BILA</name>
<comment type="catalytic activity">
    <reaction evidence="11">
        <text>L-seryl-[protein] + ATP = O-phospho-L-seryl-[protein] + ADP + H(+)</text>
        <dbReference type="Rhea" id="RHEA:17989"/>
        <dbReference type="Rhea" id="RHEA-COMP:9863"/>
        <dbReference type="Rhea" id="RHEA-COMP:11604"/>
        <dbReference type="ChEBI" id="CHEBI:15378"/>
        <dbReference type="ChEBI" id="CHEBI:29999"/>
        <dbReference type="ChEBI" id="CHEBI:30616"/>
        <dbReference type="ChEBI" id="CHEBI:83421"/>
        <dbReference type="ChEBI" id="CHEBI:456216"/>
        <dbReference type="EC" id="2.7.11.1"/>
    </reaction>
</comment>
<evidence type="ECO:0000313" key="14">
    <source>
        <dbReference type="EMBL" id="PAV89363.1"/>
    </source>
</evidence>
<dbReference type="Proteomes" id="UP000218231">
    <property type="component" value="Unassembled WGS sequence"/>
</dbReference>
<evidence type="ECO:0000259" key="13">
    <source>
        <dbReference type="PROSITE" id="PS50011"/>
    </source>
</evidence>
<feature type="non-terminal residue" evidence="14">
    <location>
        <position position="1"/>
    </location>
</feature>
<evidence type="ECO:0000256" key="7">
    <source>
        <dbReference type="ARBA" id="ARBA00022777"/>
    </source>
</evidence>
<dbReference type="InterPro" id="IPR051272">
    <property type="entry name" value="RIO-type_Ser/Thr_kinase"/>
</dbReference>
<feature type="domain" description="Protein kinase" evidence="13">
    <location>
        <begin position="268"/>
        <end position="536"/>
    </location>
</feature>
<dbReference type="InterPro" id="IPR018935">
    <property type="entry name" value="RIO_kinase_CS"/>
</dbReference>
<evidence type="ECO:0000256" key="11">
    <source>
        <dbReference type="ARBA" id="ARBA00048679"/>
    </source>
</evidence>
<dbReference type="GO" id="GO:0046872">
    <property type="term" value="F:metal ion binding"/>
    <property type="evidence" value="ECO:0007669"/>
    <property type="project" value="UniProtKB-KW"/>
</dbReference>
<dbReference type="AlphaFoldDB" id="A0A2A2LT39"/>
<keyword evidence="15" id="KW-1185">Reference proteome</keyword>
<keyword evidence="7" id="KW-0418">Kinase</keyword>
<evidence type="ECO:0000256" key="5">
    <source>
        <dbReference type="ARBA" id="ARBA00022723"/>
    </source>
</evidence>
<dbReference type="PROSITE" id="PS01245">
    <property type="entry name" value="RIO1"/>
    <property type="match status" value="1"/>
</dbReference>
<feature type="region of interest" description="Disordered" evidence="12">
    <location>
        <begin position="1"/>
        <end position="31"/>
    </location>
</feature>
<dbReference type="SMART" id="SM00090">
    <property type="entry name" value="RIO"/>
    <property type="match status" value="1"/>
</dbReference>
<feature type="compositionally biased region" description="Acidic residues" evidence="12">
    <location>
        <begin position="141"/>
        <end position="150"/>
    </location>
</feature>
<accession>A0A2A2LT39</accession>
<dbReference type="PIRSF" id="PIRSF038146">
    <property type="entry name" value="Ser/Thr_PK_RIO3"/>
    <property type="match status" value="1"/>
</dbReference>
<dbReference type="Gene3D" id="1.10.510.10">
    <property type="entry name" value="Transferase(Phosphotransferase) domain 1"/>
    <property type="match status" value="1"/>
</dbReference>
<evidence type="ECO:0000256" key="3">
    <source>
        <dbReference type="ARBA" id="ARBA00022527"/>
    </source>
</evidence>
<evidence type="ECO:0000256" key="10">
    <source>
        <dbReference type="ARBA" id="ARBA00047899"/>
    </source>
</evidence>
<evidence type="ECO:0000256" key="2">
    <source>
        <dbReference type="ARBA" id="ARBA00012513"/>
    </source>
</evidence>
<evidence type="ECO:0000256" key="4">
    <source>
        <dbReference type="ARBA" id="ARBA00022679"/>
    </source>
</evidence>
<comment type="similarity">
    <text evidence="1">Belongs to the protein kinase superfamily. RIO-type Ser/Thr kinase family.</text>
</comment>
<gene>
    <name evidence="14" type="ORF">WR25_05593</name>
</gene>
<evidence type="ECO:0000256" key="8">
    <source>
        <dbReference type="ARBA" id="ARBA00022840"/>
    </source>
</evidence>
<comment type="catalytic activity">
    <reaction evidence="10">
        <text>L-threonyl-[protein] + ATP = O-phospho-L-threonyl-[protein] + ADP + H(+)</text>
        <dbReference type="Rhea" id="RHEA:46608"/>
        <dbReference type="Rhea" id="RHEA-COMP:11060"/>
        <dbReference type="Rhea" id="RHEA-COMP:11605"/>
        <dbReference type="ChEBI" id="CHEBI:15378"/>
        <dbReference type="ChEBI" id="CHEBI:30013"/>
        <dbReference type="ChEBI" id="CHEBI:30616"/>
        <dbReference type="ChEBI" id="CHEBI:61977"/>
        <dbReference type="ChEBI" id="CHEBI:456216"/>
        <dbReference type="EC" id="2.7.11.1"/>
    </reaction>
</comment>
<comment type="caution">
    <text evidence="14">The sequence shown here is derived from an EMBL/GenBank/DDBJ whole genome shotgun (WGS) entry which is preliminary data.</text>
</comment>
<dbReference type="EC" id="2.7.11.1" evidence="2"/>
<evidence type="ECO:0000313" key="15">
    <source>
        <dbReference type="Proteomes" id="UP000218231"/>
    </source>
</evidence>
<dbReference type="Gene3D" id="3.30.200.20">
    <property type="entry name" value="Phosphorylase Kinase, domain 1"/>
    <property type="match status" value="1"/>
</dbReference>
<keyword evidence="4" id="KW-0808">Transferase</keyword>
<dbReference type="PROSITE" id="PS50011">
    <property type="entry name" value="PROTEIN_KINASE_DOM"/>
    <property type="match status" value="1"/>
</dbReference>
<dbReference type="GO" id="GO:0004674">
    <property type="term" value="F:protein serine/threonine kinase activity"/>
    <property type="evidence" value="ECO:0007669"/>
    <property type="project" value="UniProtKB-KW"/>
</dbReference>
<dbReference type="OrthoDB" id="205248at2759"/>
<keyword evidence="3" id="KW-0723">Serine/threonine-protein kinase</keyword>
<keyword evidence="6" id="KW-0547">Nucleotide-binding</keyword>
<proteinExistence type="inferred from homology"/>
<feature type="region of interest" description="Disordered" evidence="12">
    <location>
        <begin position="108"/>
        <end position="150"/>
    </location>
</feature>
<keyword evidence="9" id="KW-0460">Magnesium</keyword>
<feature type="compositionally biased region" description="Basic and acidic residues" evidence="12">
    <location>
        <begin position="1"/>
        <end position="13"/>
    </location>
</feature>
<dbReference type="GO" id="GO:0005524">
    <property type="term" value="F:ATP binding"/>
    <property type="evidence" value="ECO:0007669"/>
    <property type="project" value="UniProtKB-KW"/>
</dbReference>
<dbReference type="InterPro" id="IPR000719">
    <property type="entry name" value="Prot_kinase_dom"/>
</dbReference>
<feature type="region of interest" description="Disordered" evidence="12">
    <location>
        <begin position="61"/>
        <end position="87"/>
    </location>
</feature>
<dbReference type="InterPro" id="IPR011009">
    <property type="entry name" value="Kinase-like_dom_sf"/>
</dbReference>
<dbReference type="Pfam" id="PF01163">
    <property type="entry name" value="RIO1"/>
    <property type="match status" value="1"/>
</dbReference>
<evidence type="ECO:0000256" key="12">
    <source>
        <dbReference type="SAM" id="MobiDB-lite"/>
    </source>
</evidence>
<dbReference type="InterPro" id="IPR017406">
    <property type="entry name" value="Ser/Thr_kinase_Rio3"/>
</dbReference>
<feature type="compositionally biased region" description="Polar residues" evidence="12">
    <location>
        <begin position="21"/>
        <end position="31"/>
    </location>
</feature>
<protein>
    <recommendedName>
        <fullName evidence="2">non-specific serine/threonine protein kinase</fullName>
        <ecNumber evidence="2">2.7.11.1</ecNumber>
    </recommendedName>
</protein>
<dbReference type="InterPro" id="IPR018934">
    <property type="entry name" value="RIO_dom"/>
</dbReference>